<dbReference type="PANTHER" id="PTHR34975:SF2">
    <property type="entry name" value="SPORE GERMINATION PROTEIN A2"/>
    <property type="match status" value="1"/>
</dbReference>
<reference evidence="9 10" key="1">
    <citation type="submission" date="2016-11" db="EMBL/GenBank/DDBJ databases">
        <title>Complete genome sequencing of Virgibacillus halodenitrificans PDB-F2.</title>
        <authorList>
            <person name="Sun Z."/>
            <person name="Zhou Y."/>
            <person name="Li H."/>
        </authorList>
    </citation>
    <scope>NUCLEOTIDE SEQUENCE [LARGE SCALE GENOMIC DNA]</scope>
    <source>
        <strain evidence="9 10">PDB-F2</strain>
    </source>
</reference>
<proteinExistence type="inferred from homology"/>
<dbReference type="PANTHER" id="PTHR34975">
    <property type="entry name" value="SPORE GERMINATION PROTEIN A2"/>
    <property type="match status" value="1"/>
</dbReference>
<dbReference type="KEGG" id="vhl:BME96_05080"/>
<dbReference type="InterPro" id="IPR004761">
    <property type="entry name" value="Spore_GerAB"/>
</dbReference>
<evidence type="ECO:0000256" key="4">
    <source>
        <dbReference type="ARBA" id="ARBA00022544"/>
    </source>
</evidence>
<keyword evidence="4" id="KW-0309">Germination</keyword>
<feature type="transmembrane region" description="Helical" evidence="8">
    <location>
        <begin position="117"/>
        <end position="134"/>
    </location>
</feature>
<feature type="transmembrane region" description="Helical" evidence="8">
    <location>
        <begin position="81"/>
        <end position="105"/>
    </location>
</feature>
<feature type="transmembrane region" description="Helical" evidence="8">
    <location>
        <begin position="40"/>
        <end position="61"/>
    </location>
</feature>
<dbReference type="GO" id="GO:0009847">
    <property type="term" value="P:spore germination"/>
    <property type="evidence" value="ECO:0007669"/>
    <property type="project" value="InterPro"/>
</dbReference>
<dbReference type="RefSeq" id="WP_071648484.1">
    <property type="nucleotide sequence ID" value="NZ_CP017962.1"/>
</dbReference>
<feature type="transmembrane region" description="Helical" evidence="8">
    <location>
        <begin position="6"/>
        <end position="28"/>
    </location>
</feature>
<protein>
    <recommendedName>
        <fullName evidence="11">GerAB/ArcD/ProY family transporter</fullName>
    </recommendedName>
</protein>
<evidence type="ECO:0000256" key="1">
    <source>
        <dbReference type="ARBA" id="ARBA00004141"/>
    </source>
</evidence>
<feature type="transmembrane region" description="Helical" evidence="8">
    <location>
        <begin position="332"/>
        <end position="354"/>
    </location>
</feature>
<evidence type="ECO:0000256" key="3">
    <source>
        <dbReference type="ARBA" id="ARBA00022448"/>
    </source>
</evidence>
<dbReference type="Proteomes" id="UP000182945">
    <property type="component" value="Chromosome"/>
</dbReference>
<dbReference type="GeneID" id="71513758"/>
<evidence type="ECO:0000313" key="9">
    <source>
        <dbReference type="EMBL" id="APC47578.1"/>
    </source>
</evidence>
<dbReference type="GO" id="GO:0016020">
    <property type="term" value="C:membrane"/>
    <property type="evidence" value="ECO:0007669"/>
    <property type="project" value="UniProtKB-SubCell"/>
</dbReference>
<feature type="transmembrane region" description="Helical" evidence="8">
    <location>
        <begin position="267"/>
        <end position="292"/>
    </location>
</feature>
<dbReference type="EMBL" id="CP017962">
    <property type="protein sequence ID" value="APC47578.1"/>
    <property type="molecule type" value="Genomic_DNA"/>
</dbReference>
<feature type="transmembrane region" description="Helical" evidence="8">
    <location>
        <begin position="215"/>
        <end position="238"/>
    </location>
</feature>
<evidence type="ECO:0008006" key="11">
    <source>
        <dbReference type="Google" id="ProtNLM"/>
    </source>
</evidence>
<gene>
    <name evidence="9" type="ORF">BME96_05080</name>
</gene>
<comment type="similarity">
    <text evidence="2">Belongs to the amino acid-polyamine-organocation (APC) superfamily. Spore germination protein (SGP) (TC 2.A.3.9) family.</text>
</comment>
<sequence>MNNKGILTWWATFSILVQVQIGIGILSLPRDVHHIAKGDGWISVLFAGLSIQLLVTIIWLLATRFKSQTLYEFAPKLVGKYLGSLINIAYSIYFLSMVFLTTLLFTDILKRWVLFKTPHLVIYVLVLGVAYYLAKDNIKVIARFYTFTAMFVILLIFILVPALVSFDIRFVLPVGQTGIGNIAKGIKEVTNSMLGFELLLVLFPFIDERFRRYSIVVAANAFVTILYTLIVLITITVFSPAEIKLIPEPVLYMLKSFQFDLVERIDLLFISVWFVSIVTTLVMYLYVASLGVTTIFKRKSHAPMVGWCVLLIIAVLFFSNKDIYGIVNYVRVISNASYLFIFVLPLLLLFLSFIRKERGK</sequence>
<evidence type="ECO:0000256" key="6">
    <source>
        <dbReference type="ARBA" id="ARBA00022989"/>
    </source>
</evidence>
<evidence type="ECO:0000256" key="7">
    <source>
        <dbReference type="ARBA" id="ARBA00023136"/>
    </source>
</evidence>
<keyword evidence="7 8" id="KW-0472">Membrane</keyword>
<name>A0AAC9IXT8_VIRHA</name>
<evidence type="ECO:0000256" key="2">
    <source>
        <dbReference type="ARBA" id="ARBA00007998"/>
    </source>
</evidence>
<organism evidence="9 10">
    <name type="scientific">Virgibacillus halodenitrificans</name>
    <name type="common">Bacillus halodenitrificans</name>
    <dbReference type="NCBI Taxonomy" id="1482"/>
    <lineage>
        <taxon>Bacteria</taxon>
        <taxon>Bacillati</taxon>
        <taxon>Bacillota</taxon>
        <taxon>Bacilli</taxon>
        <taxon>Bacillales</taxon>
        <taxon>Bacillaceae</taxon>
        <taxon>Virgibacillus</taxon>
    </lineage>
</organism>
<feature type="transmembrane region" description="Helical" evidence="8">
    <location>
        <begin position="304"/>
        <end position="320"/>
    </location>
</feature>
<comment type="subcellular location">
    <subcellularLocation>
        <location evidence="1">Membrane</location>
        <topology evidence="1">Multi-pass membrane protein</topology>
    </subcellularLocation>
</comment>
<keyword evidence="6 8" id="KW-1133">Transmembrane helix</keyword>
<dbReference type="NCBIfam" id="TIGR00912">
    <property type="entry name" value="2A0309"/>
    <property type="match status" value="1"/>
</dbReference>
<evidence type="ECO:0000256" key="8">
    <source>
        <dbReference type="SAM" id="Phobius"/>
    </source>
</evidence>
<dbReference type="Gene3D" id="1.20.1740.10">
    <property type="entry name" value="Amino acid/polyamine transporter I"/>
    <property type="match status" value="1"/>
</dbReference>
<evidence type="ECO:0000256" key="5">
    <source>
        <dbReference type="ARBA" id="ARBA00022692"/>
    </source>
</evidence>
<dbReference type="Pfam" id="PF03845">
    <property type="entry name" value="Spore_permease"/>
    <property type="match status" value="1"/>
</dbReference>
<feature type="transmembrane region" description="Helical" evidence="8">
    <location>
        <begin position="140"/>
        <end position="164"/>
    </location>
</feature>
<accession>A0AAC9IXT8</accession>
<evidence type="ECO:0000313" key="10">
    <source>
        <dbReference type="Proteomes" id="UP000182945"/>
    </source>
</evidence>
<keyword evidence="5 8" id="KW-0812">Transmembrane</keyword>
<keyword evidence="3" id="KW-0813">Transport</keyword>
<dbReference type="AlphaFoldDB" id="A0AAC9IXT8"/>